<sequence length="46" mass="5175">MMDKCSKCGQEVQEDDIYEVNGQKVCEDCKLNETKVESKPCGNFNG</sequence>
<evidence type="ECO:0000313" key="1">
    <source>
        <dbReference type="EMBL" id="QHA01640.1"/>
    </source>
</evidence>
<dbReference type="AlphaFoldDB" id="A0A857DJU6"/>
<accession>A0A857DJU6</accession>
<dbReference type="Proteomes" id="UP000430508">
    <property type="component" value="Chromosome"/>
</dbReference>
<gene>
    <name evidence="1" type="ORF">GQ588_13820</name>
</gene>
<reference evidence="1 2" key="1">
    <citation type="submission" date="2019-12" db="EMBL/GenBank/DDBJ databases">
        <title>Sequence classification of anaerobic respiratory reductive dehalogenases: First we see many, then we see few.</title>
        <authorList>
            <person name="Molenda O."/>
            <person name="Puentes Jacome L.A."/>
            <person name="Cao X."/>
            <person name="Nesbo C.L."/>
            <person name="Tang S."/>
            <person name="Morson N."/>
            <person name="Patron J."/>
            <person name="Lomheim L."/>
            <person name="Wishart D.S."/>
            <person name="Edwards E.A."/>
        </authorList>
    </citation>
    <scope>NUCLEOTIDE SEQUENCE [LARGE SCALE GENOMIC DNA]</scope>
    <source>
        <strain evidence="1 2">12DCA</strain>
    </source>
</reference>
<name>A0A857DJU6_9FIRM</name>
<dbReference type="RefSeq" id="WP_158208602.1">
    <property type="nucleotide sequence ID" value="NZ_CP046996.1"/>
</dbReference>
<protein>
    <submittedName>
        <fullName evidence="1">Uncharacterized protein</fullName>
    </submittedName>
</protein>
<evidence type="ECO:0000313" key="2">
    <source>
        <dbReference type="Proteomes" id="UP000430508"/>
    </source>
</evidence>
<dbReference type="EMBL" id="CP046996">
    <property type="protein sequence ID" value="QHA01640.1"/>
    <property type="molecule type" value="Genomic_DNA"/>
</dbReference>
<organism evidence="1 2">
    <name type="scientific">Dehalobacter restrictus</name>
    <dbReference type="NCBI Taxonomy" id="55583"/>
    <lineage>
        <taxon>Bacteria</taxon>
        <taxon>Bacillati</taxon>
        <taxon>Bacillota</taxon>
        <taxon>Clostridia</taxon>
        <taxon>Eubacteriales</taxon>
        <taxon>Desulfitobacteriaceae</taxon>
        <taxon>Dehalobacter</taxon>
    </lineage>
</organism>
<proteinExistence type="predicted"/>